<evidence type="ECO:0008006" key="9">
    <source>
        <dbReference type="Google" id="ProtNLM"/>
    </source>
</evidence>
<dbReference type="AlphaFoldDB" id="A0A6G1J0K7"/>
<dbReference type="GO" id="GO:0005886">
    <property type="term" value="C:plasma membrane"/>
    <property type="evidence" value="ECO:0007669"/>
    <property type="project" value="UniProtKB-SubCell"/>
</dbReference>
<accession>A0A6G1J0K7</accession>
<dbReference type="Gene3D" id="1.20.58.340">
    <property type="entry name" value="Magnesium transport protein CorA, transmembrane region"/>
    <property type="match status" value="1"/>
</dbReference>
<dbReference type="Pfam" id="PF01544">
    <property type="entry name" value="CorA"/>
    <property type="match status" value="1"/>
</dbReference>
<dbReference type="Proteomes" id="UP000799291">
    <property type="component" value="Unassembled WGS sequence"/>
</dbReference>
<feature type="region of interest" description="Disordered" evidence="5">
    <location>
        <begin position="802"/>
        <end position="866"/>
    </location>
</feature>
<dbReference type="GO" id="GO:0000287">
    <property type="term" value="F:magnesium ion binding"/>
    <property type="evidence" value="ECO:0007669"/>
    <property type="project" value="TreeGrafter"/>
</dbReference>
<feature type="transmembrane region" description="Helical" evidence="6">
    <location>
        <begin position="655"/>
        <end position="672"/>
    </location>
</feature>
<keyword evidence="8" id="KW-1185">Reference proteome</keyword>
<name>A0A6G1J0K7_9PLEO</name>
<organism evidence="7 8">
    <name type="scientific">Lentithecium fluviatile CBS 122367</name>
    <dbReference type="NCBI Taxonomy" id="1168545"/>
    <lineage>
        <taxon>Eukaryota</taxon>
        <taxon>Fungi</taxon>
        <taxon>Dikarya</taxon>
        <taxon>Ascomycota</taxon>
        <taxon>Pezizomycotina</taxon>
        <taxon>Dothideomycetes</taxon>
        <taxon>Pleosporomycetidae</taxon>
        <taxon>Pleosporales</taxon>
        <taxon>Massarineae</taxon>
        <taxon>Lentitheciaceae</taxon>
        <taxon>Lentithecium</taxon>
    </lineage>
</organism>
<dbReference type="SUPFAM" id="SSF144083">
    <property type="entry name" value="Magnesium transport protein CorA, transmembrane region"/>
    <property type="match status" value="1"/>
</dbReference>
<evidence type="ECO:0000256" key="2">
    <source>
        <dbReference type="ARBA" id="ARBA00022692"/>
    </source>
</evidence>
<evidence type="ECO:0000256" key="1">
    <source>
        <dbReference type="ARBA" id="ARBA00004651"/>
    </source>
</evidence>
<gene>
    <name evidence="7" type="ORF">K458DRAFT_431647</name>
</gene>
<dbReference type="InterPro" id="IPR002523">
    <property type="entry name" value="MgTranspt_CorA/ZnTranspt_ZntB"/>
</dbReference>
<dbReference type="InterPro" id="IPR045863">
    <property type="entry name" value="CorA_TM1_TM2"/>
</dbReference>
<dbReference type="EMBL" id="MU005582">
    <property type="protein sequence ID" value="KAF2684034.1"/>
    <property type="molecule type" value="Genomic_DNA"/>
</dbReference>
<keyword evidence="4 6" id="KW-0472">Membrane</keyword>
<dbReference type="OrthoDB" id="3231000at2759"/>
<evidence type="ECO:0000256" key="5">
    <source>
        <dbReference type="SAM" id="MobiDB-lite"/>
    </source>
</evidence>
<evidence type="ECO:0000256" key="3">
    <source>
        <dbReference type="ARBA" id="ARBA00022989"/>
    </source>
</evidence>
<evidence type="ECO:0000313" key="7">
    <source>
        <dbReference type="EMBL" id="KAF2684034.1"/>
    </source>
</evidence>
<feature type="transmembrane region" description="Helical" evidence="6">
    <location>
        <begin position="625"/>
        <end position="643"/>
    </location>
</feature>
<dbReference type="GO" id="GO:0050897">
    <property type="term" value="F:cobalt ion binding"/>
    <property type="evidence" value="ECO:0007669"/>
    <property type="project" value="TreeGrafter"/>
</dbReference>
<keyword evidence="3 6" id="KW-1133">Transmembrane helix</keyword>
<evidence type="ECO:0000256" key="4">
    <source>
        <dbReference type="ARBA" id="ARBA00023136"/>
    </source>
</evidence>
<proteinExistence type="predicted"/>
<evidence type="ECO:0000313" key="8">
    <source>
        <dbReference type="Proteomes" id="UP000799291"/>
    </source>
</evidence>
<evidence type="ECO:0000256" key="6">
    <source>
        <dbReference type="SAM" id="Phobius"/>
    </source>
</evidence>
<reference evidence="7" key="1">
    <citation type="journal article" date="2020" name="Stud. Mycol.">
        <title>101 Dothideomycetes genomes: a test case for predicting lifestyles and emergence of pathogens.</title>
        <authorList>
            <person name="Haridas S."/>
            <person name="Albert R."/>
            <person name="Binder M."/>
            <person name="Bloem J."/>
            <person name="Labutti K."/>
            <person name="Salamov A."/>
            <person name="Andreopoulos B."/>
            <person name="Baker S."/>
            <person name="Barry K."/>
            <person name="Bills G."/>
            <person name="Bluhm B."/>
            <person name="Cannon C."/>
            <person name="Castanera R."/>
            <person name="Culley D."/>
            <person name="Daum C."/>
            <person name="Ezra D."/>
            <person name="Gonzalez J."/>
            <person name="Henrissat B."/>
            <person name="Kuo A."/>
            <person name="Liang C."/>
            <person name="Lipzen A."/>
            <person name="Lutzoni F."/>
            <person name="Magnuson J."/>
            <person name="Mondo S."/>
            <person name="Nolan M."/>
            <person name="Ohm R."/>
            <person name="Pangilinan J."/>
            <person name="Park H.-J."/>
            <person name="Ramirez L."/>
            <person name="Alfaro M."/>
            <person name="Sun H."/>
            <person name="Tritt A."/>
            <person name="Yoshinaga Y."/>
            <person name="Zwiers L.-H."/>
            <person name="Turgeon B."/>
            <person name="Goodwin S."/>
            <person name="Spatafora J."/>
            <person name="Crous P."/>
            <person name="Grigoriev I."/>
        </authorList>
    </citation>
    <scope>NUCLEOTIDE SEQUENCE</scope>
    <source>
        <strain evidence="7">CBS 122367</strain>
    </source>
</reference>
<feature type="transmembrane region" description="Helical" evidence="6">
    <location>
        <begin position="728"/>
        <end position="750"/>
    </location>
</feature>
<dbReference type="GO" id="GO:0015095">
    <property type="term" value="F:magnesium ion transmembrane transporter activity"/>
    <property type="evidence" value="ECO:0007669"/>
    <property type="project" value="TreeGrafter"/>
</dbReference>
<feature type="compositionally biased region" description="Basic and acidic residues" evidence="5">
    <location>
        <begin position="814"/>
        <end position="836"/>
    </location>
</feature>
<sequence length="866" mass="98504">MTSQHQEPHAANAEHGADQQVLKLEDGSMNHPAGDPNEIGGEASGRWKDTVHEQSGDQADKETLQAGNEHPVENSPSLLPATASGISEHMGQSLEELWRDGMLSVHPDVTAYRDQIVRLAARLPNLRNVATTRVRHHEIPRIIFYDRIGSVLSTVSRPYEPWKTHKIPPSYQRFWTELRKTPTDCVQRIVLVEDLTPAFIDLLGATFKIPPQFFEDHLDRSGYDMMEGRIQKATAWQTRFTAKGHASLTWFRPVLPLLDMTGQFRTNLIENLPHVTRCIFDGCDRDILLNTRTNIWRHNLELSPEPGAQLDFPMGWEERATIWTRKYDDCQFVIVLLDPVPTAVEKGGHRLEHFRTRHVRHRLPQTHRNTAPLPTTTSLRDANLIPTEESLSGVSSVSANQFNMPSATSRPRVTEFMAIEETGGDVMVSPYGDDGRLYPYEPITSRSLSSTSRGDTRRIGHVGIYIESLKIPTSTLEEFAFFLQGMTKGEGISRDPIWVILQTVREDCLALVDIIHVSLRRIRTGTLDEDLMQKRVTFWRELLHQFNSRLSELDERLQEFKLFASNIDLRETSTKLSSDELVRDIQQMLRGCVDAISKTSDSLRLEMQIVDSRRSIAEAESISKLTELAFVFVPLSFVASLFSMQVRELEDRVPLYRFVLVALLFVVLAYIMRLGIRSSRVLACKDKVFNQIRNGAHIQPNEPIPTHTFLAWVGERVVKSPKKLVITFAPPLFMLAVIAAILSPIAMLWIRNIERSFSAAITALLLLLDLILLYPIATNPTGEFDFDPRTIIREIRESRKLSQRERRKKREQRIRRGMDLEATGTEERERRDDDRSSSGGNLSVANYRDIDTSASGEGRSSDPEVK</sequence>
<keyword evidence="2 6" id="KW-0812">Transmembrane</keyword>
<comment type="subcellular location">
    <subcellularLocation>
        <location evidence="1">Cell membrane</location>
        <topology evidence="1">Multi-pass membrane protein</topology>
    </subcellularLocation>
</comment>
<feature type="region of interest" description="Disordered" evidence="5">
    <location>
        <begin position="1"/>
        <end position="44"/>
    </location>
</feature>
<dbReference type="PANTHER" id="PTHR46494:SF1">
    <property type="entry name" value="CORA FAMILY METAL ION TRANSPORTER (EUROFUNG)"/>
    <property type="match status" value="1"/>
</dbReference>
<protein>
    <recommendedName>
        <fullName evidence="9">Cora-domain-containing protein</fullName>
    </recommendedName>
</protein>
<dbReference type="GO" id="GO:0015087">
    <property type="term" value="F:cobalt ion transmembrane transporter activity"/>
    <property type="evidence" value="ECO:0007669"/>
    <property type="project" value="TreeGrafter"/>
</dbReference>
<feature type="transmembrane region" description="Helical" evidence="6">
    <location>
        <begin position="757"/>
        <end position="777"/>
    </location>
</feature>
<dbReference type="PANTHER" id="PTHR46494">
    <property type="entry name" value="CORA FAMILY METAL ION TRANSPORTER (EUROFUNG)"/>
    <property type="match status" value="1"/>
</dbReference>